<evidence type="ECO:0000313" key="9">
    <source>
        <dbReference type="Proteomes" id="UP000285951"/>
    </source>
</evidence>
<evidence type="ECO:0000256" key="3">
    <source>
        <dbReference type="ARBA" id="ARBA00022679"/>
    </source>
</evidence>
<evidence type="ECO:0000313" key="8">
    <source>
        <dbReference type="EMBL" id="MVB07297.1"/>
    </source>
</evidence>
<dbReference type="GO" id="GO:0032259">
    <property type="term" value="P:methylation"/>
    <property type="evidence" value="ECO:0007669"/>
    <property type="project" value="UniProtKB-KW"/>
</dbReference>
<dbReference type="SUPFAM" id="SSF53335">
    <property type="entry name" value="S-adenosyl-L-methionine-dependent methyltransferases"/>
    <property type="match status" value="1"/>
</dbReference>
<protein>
    <recommendedName>
        <fullName evidence="1">site-specific DNA-methyltransferase (adenine-specific)</fullName>
        <ecNumber evidence="1">2.1.1.72</ecNumber>
    </recommendedName>
</protein>
<dbReference type="GO" id="GO:0006304">
    <property type="term" value="P:DNA modification"/>
    <property type="evidence" value="ECO:0007669"/>
    <property type="project" value="InterPro"/>
</dbReference>
<gene>
    <name evidence="8" type="ORF">DWB62_009745</name>
    <name evidence="7" type="ORF">GNY23_09745</name>
</gene>
<dbReference type="EC" id="2.1.1.72" evidence="1"/>
<evidence type="ECO:0000259" key="6">
    <source>
        <dbReference type="Pfam" id="PF07669"/>
    </source>
</evidence>
<organism evidence="7 10">
    <name type="scientific">Labilibaculum euxinus</name>
    <dbReference type="NCBI Taxonomy" id="2686357"/>
    <lineage>
        <taxon>Bacteria</taxon>
        <taxon>Pseudomonadati</taxon>
        <taxon>Bacteroidota</taxon>
        <taxon>Bacteroidia</taxon>
        <taxon>Marinilabiliales</taxon>
        <taxon>Marinifilaceae</taxon>
        <taxon>Labilibaculum</taxon>
    </lineage>
</organism>
<dbReference type="Proteomes" id="UP000285951">
    <property type="component" value="Unassembled WGS sequence"/>
</dbReference>
<dbReference type="PRINTS" id="PR00507">
    <property type="entry name" value="N12N6MTFRASE"/>
</dbReference>
<reference evidence="7 10" key="2">
    <citation type="submission" date="2019-12" db="EMBL/GenBank/DDBJ databases">
        <title>Draft genome sequence of Labilibaculum sp. strain 44 isolated from deep waters of Black Sea.</title>
        <authorList>
            <person name="Yadav S."/>
            <person name="Villanueva L."/>
        </authorList>
    </citation>
    <scope>NUCLEOTIDE SEQUENCE [LARGE SCALE GENOMIC DNA]</scope>
    <source>
        <strain evidence="7 10">44</strain>
    </source>
</reference>
<dbReference type="RefSeq" id="WP_156195798.1">
    <property type="nucleotide sequence ID" value="NZ_QTZN02000019.1"/>
</dbReference>
<keyword evidence="2 7" id="KW-0489">Methyltransferase</keyword>
<dbReference type="Proteomes" id="UP000462449">
    <property type="component" value="Unassembled WGS sequence"/>
</dbReference>
<dbReference type="InterPro" id="IPR029063">
    <property type="entry name" value="SAM-dependent_MTases_sf"/>
</dbReference>
<name>A0A7M4D613_9BACT</name>
<dbReference type="AlphaFoldDB" id="A0A7M4D613"/>
<dbReference type="GO" id="GO:0009007">
    <property type="term" value="F:site-specific DNA-methyltransferase (adenine-specific) activity"/>
    <property type="evidence" value="ECO:0007669"/>
    <property type="project" value="UniProtKB-EC"/>
</dbReference>
<sequence>MEQTNITSLHLDSPIDYSEFLAISHSDSQSRESKKDLGQFFTPKDLAIFMASIADVDMERNSIRILDPGCGTLILASSLIEKLVSENVNIEEIIIDVYEIDPLLRNNIFWFGEKITSWGRERDIVLRVNHFDEDFILANANYDNATVKYDYIIANPPYFKIGKGDERLDVFENSLKGQQNIYSLFMLLSSFLLNQGGQLIYLVPRSFTSGSYYQSFREQFLNNVSIKYIHLFSSRVAGFKKDKVLQENMIVKAINKSDSLDDLIQISQSNGLDDLNHSCLNIFRESDLIRDLGSLLAIHIPINRHEQTSIQLFYQWHDNLRTLGYKVSTGPVVPFRSREYLKENTSNKSSCVPLFWMHNCSKMKLNWPLKKRNKQEWIVDNLESKSKLVNNANLVILRRFSSKEEKAKLVAVPHLRNRFQYGKIGIENHLNYLYKVDGELTEFEIYGLSVLYNSSIFDSYFRSLNGNTQVNAKELNSIPMPSVEIITRIGQEYLDSHNQCSNDLQRIELIDNIVNDIFVTQN</sequence>
<dbReference type="InterPro" id="IPR011639">
    <property type="entry name" value="MethylTrfase_TaqI-like_dom"/>
</dbReference>
<dbReference type="PANTHER" id="PTHR33841:SF1">
    <property type="entry name" value="DNA METHYLTRANSFERASE A"/>
    <property type="match status" value="1"/>
</dbReference>
<dbReference type="OrthoDB" id="9814572at2"/>
<dbReference type="PANTHER" id="PTHR33841">
    <property type="entry name" value="DNA METHYLTRANSFERASE YEEA-RELATED"/>
    <property type="match status" value="1"/>
</dbReference>
<dbReference type="EMBL" id="WOTW01000019">
    <property type="protein sequence ID" value="MUP38092.1"/>
    <property type="molecule type" value="Genomic_DNA"/>
</dbReference>
<reference evidence="8 9" key="1">
    <citation type="submission" date="2019-11" db="EMBL/GenBank/DDBJ databases">
        <title>Draft genome sequence of Labilibaculum sp. strain SYP isolated from Black Sea.</title>
        <authorList>
            <person name="Yadav S."/>
            <person name="Villanueva L."/>
        </authorList>
    </citation>
    <scope>NUCLEOTIDE SEQUENCE [LARGE SCALE GENOMIC DNA]</scope>
    <source>
        <strain evidence="8 9">44</strain>
    </source>
</reference>
<comment type="catalytic activity">
    <reaction evidence="5">
        <text>a 2'-deoxyadenosine in DNA + S-adenosyl-L-methionine = an N(6)-methyl-2'-deoxyadenosine in DNA + S-adenosyl-L-homocysteine + H(+)</text>
        <dbReference type="Rhea" id="RHEA:15197"/>
        <dbReference type="Rhea" id="RHEA-COMP:12418"/>
        <dbReference type="Rhea" id="RHEA-COMP:12419"/>
        <dbReference type="ChEBI" id="CHEBI:15378"/>
        <dbReference type="ChEBI" id="CHEBI:57856"/>
        <dbReference type="ChEBI" id="CHEBI:59789"/>
        <dbReference type="ChEBI" id="CHEBI:90615"/>
        <dbReference type="ChEBI" id="CHEBI:90616"/>
        <dbReference type="EC" id="2.1.1.72"/>
    </reaction>
</comment>
<keyword evidence="3" id="KW-0808">Transferase</keyword>
<dbReference type="Pfam" id="PF07669">
    <property type="entry name" value="Eco57I"/>
    <property type="match status" value="1"/>
</dbReference>
<evidence type="ECO:0000256" key="1">
    <source>
        <dbReference type="ARBA" id="ARBA00011900"/>
    </source>
</evidence>
<evidence type="ECO:0000256" key="4">
    <source>
        <dbReference type="ARBA" id="ARBA00022691"/>
    </source>
</evidence>
<comment type="caution">
    <text evidence="7">The sequence shown here is derived from an EMBL/GenBank/DDBJ whole genome shotgun (WGS) entry which is preliminary data.</text>
</comment>
<dbReference type="EMBL" id="QTZN02000019">
    <property type="protein sequence ID" value="MVB07297.1"/>
    <property type="molecule type" value="Genomic_DNA"/>
</dbReference>
<dbReference type="InterPro" id="IPR050953">
    <property type="entry name" value="N4_N6_ade-DNA_methylase"/>
</dbReference>
<proteinExistence type="predicted"/>
<feature type="domain" description="Type II methyltransferase M.TaqI-like" evidence="6">
    <location>
        <begin position="120"/>
        <end position="234"/>
    </location>
</feature>
<dbReference type="PROSITE" id="PS00092">
    <property type="entry name" value="N6_MTASE"/>
    <property type="match status" value="1"/>
</dbReference>
<dbReference type="Gene3D" id="3.40.50.150">
    <property type="entry name" value="Vaccinia Virus protein VP39"/>
    <property type="match status" value="1"/>
</dbReference>
<dbReference type="GO" id="GO:0003676">
    <property type="term" value="F:nucleic acid binding"/>
    <property type="evidence" value="ECO:0007669"/>
    <property type="project" value="InterPro"/>
</dbReference>
<keyword evidence="4" id="KW-0949">S-adenosyl-L-methionine</keyword>
<keyword evidence="9" id="KW-1185">Reference proteome</keyword>
<accession>A0A7M4D613</accession>
<evidence type="ECO:0000256" key="5">
    <source>
        <dbReference type="ARBA" id="ARBA00047942"/>
    </source>
</evidence>
<evidence type="ECO:0000313" key="7">
    <source>
        <dbReference type="EMBL" id="MUP38092.1"/>
    </source>
</evidence>
<evidence type="ECO:0000256" key="2">
    <source>
        <dbReference type="ARBA" id="ARBA00022603"/>
    </source>
</evidence>
<evidence type="ECO:0000313" key="10">
    <source>
        <dbReference type="Proteomes" id="UP000462449"/>
    </source>
</evidence>
<dbReference type="InterPro" id="IPR002052">
    <property type="entry name" value="DNA_methylase_N6_adenine_CS"/>
</dbReference>